<sequence length="42" mass="4657">MLPEQTETITRVIFNIVKEHGPHTIVETWEPVKEVGLGGLTG</sequence>
<reference evidence="2" key="1">
    <citation type="journal article" date="2023" name="G3 (Bethesda)">
        <title>Genome assembly and association tests identify interacting loci associated with vigor, precocity, and sex in interspecific pistachio rootstocks.</title>
        <authorList>
            <person name="Palmer W."/>
            <person name="Jacygrad E."/>
            <person name="Sagayaradj S."/>
            <person name="Cavanaugh K."/>
            <person name="Han R."/>
            <person name="Bertier L."/>
            <person name="Beede B."/>
            <person name="Kafkas S."/>
            <person name="Golino D."/>
            <person name="Preece J."/>
            <person name="Michelmore R."/>
        </authorList>
    </citation>
    <scope>NUCLEOTIDE SEQUENCE [LARGE SCALE GENOMIC DNA]</scope>
</reference>
<comment type="caution">
    <text evidence="1">The sequence shown here is derived from an EMBL/GenBank/DDBJ whole genome shotgun (WGS) entry which is preliminary data.</text>
</comment>
<evidence type="ECO:0000313" key="1">
    <source>
        <dbReference type="EMBL" id="KAJ0085225.1"/>
    </source>
</evidence>
<gene>
    <name evidence="1" type="ORF">Patl1_07459</name>
</gene>
<protein>
    <submittedName>
        <fullName evidence="1">Uncharacterized protein</fullName>
    </submittedName>
</protein>
<dbReference type="EMBL" id="CM047906">
    <property type="protein sequence ID" value="KAJ0085225.1"/>
    <property type="molecule type" value="Genomic_DNA"/>
</dbReference>
<proteinExistence type="predicted"/>
<name>A0ACC1AE35_9ROSI</name>
<accession>A0ACC1AE35</accession>
<dbReference type="Proteomes" id="UP001164250">
    <property type="component" value="Chromosome 10"/>
</dbReference>
<keyword evidence="2" id="KW-1185">Reference proteome</keyword>
<organism evidence="1 2">
    <name type="scientific">Pistacia atlantica</name>
    <dbReference type="NCBI Taxonomy" id="434234"/>
    <lineage>
        <taxon>Eukaryota</taxon>
        <taxon>Viridiplantae</taxon>
        <taxon>Streptophyta</taxon>
        <taxon>Embryophyta</taxon>
        <taxon>Tracheophyta</taxon>
        <taxon>Spermatophyta</taxon>
        <taxon>Magnoliopsida</taxon>
        <taxon>eudicotyledons</taxon>
        <taxon>Gunneridae</taxon>
        <taxon>Pentapetalae</taxon>
        <taxon>rosids</taxon>
        <taxon>malvids</taxon>
        <taxon>Sapindales</taxon>
        <taxon>Anacardiaceae</taxon>
        <taxon>Pistacia</taxon>
    </lineage>
</organism>
<evidence type="ECO:0000313" key="2">
    <source>
        <dbReference type="Proteomes" id="UP001164250"/>
    </source>
</evidence>